<evidence type="ECO:0000313" key="14">
    <source>
        <dbReference type="Proteomes" id="UP000279446"/>
    </source>
</evidence>
<dbReference type="NCBIfam" id="TIGR02102">
    <property type="entry name" value="pullulan_Gpos"/>
    <property type="match status" value="1"/>
</dbReference>
<dbReference type="CDD" id="cd02860">
    <property type="entry name" value="E_set_Pullulanase"/>
    <property type="match status" value="1"/>
</dbReference>
<dbReference type="Gene3D" id="2.60.40.1180">
    <property type="entry name" value="Golgi alpha-mannosidase II"/>
    <property type="match status" value="1"/>
</dbReference>
<evidence type="ECO:0000256" key="10">
    <source>
        <dbReference type="SAM" id="MobiDB-lite"/>
    </source>
</evidence>
<evidence type="ECO:0000256" key="7">
    <source>
        <dbReference type="ARBA" id="ARBA00024062"/>
    </source>
</evidence>
<evidence type="ECO:0000256" key="6">
    <source>
        <dbReference type="ARBA" id="ARBA00023965"/>
    </source>
</evidence>
<reference evidence="13 14" key="1">
    <citation type="submission" date="2018-12" db="EMBL/GenBank/DDBJ databases">
        <authorList>
            <person name="Sun L."/>
            <person name="Chen Z."/>
        </authorList>
    </citation>
    <scope>NUCLEOTIDE SEQUENCE [LARGE SCALE GENOMIC DNA]</scope>
    <source>
        <strain evidence="13 14">DSM 15890</strain>
    </source>
</reference>
<dbReference type="SUPFAM" id="SSF49452">
    <property type="entry name" value="Starch-binding domain-like"/>
    <property type="match status" value="2"/>
</dbReference>
<proteinExistence type="inferred from homology"/>
<keyword evidence="2" id="KW-0732">Signal</keyword>
<dbReference type="InterPro" id="IPR013784">
    <property type="entry name" value="Carb-bd-like_fold"/>
</dbReference>
<dbReference type="Gene3D" id="2.60.40.10">
    <property type="entry name" value="Immunoglobulins"/>
    <property type="match status" value="1"/>
</dbReference>
<evidence type="ECO:0000313" key="13">
    <source>
        <dbReference type="EMBL" id="RUT45186.1"/>
    </source>
</evidence>
<dbReference type="InterPro" id="IPR013780">
    <property type="entry name" value="Glyco_hydro_b"/>
</dbReference>
<dbReference type="Pfam" id="PF02922">
    <property type="entry name" value="CBM_48"/>
    <property type="match status" value="1"/>
</dbReference>
<feature type="domain" description="SLH" evidence="12">
    <location>
        <begin position="1331"/>
        <end position="1390"/>
    </location>
</feature>
<keyword evidence="4" id="KW-0106">Calcium</keyword>
<comment type="catalytic activity">
    <reaction evidence="6">
        <text>Hydrolysis of (1-&gt;6)-alpha-D-glucosidic linkages in pullulan, amylopectin and glycogen, and in the alpha- and beta-limit dextrins of amylopectin and glycogen.</text>
        <dbReference type="EC" id="3.2.1.41"/>
    </reaction>
</comment>
<dbReference type="EMBL" id="RZNY01000013">
    <property type="protein sequence ID" value="RUT45186.1"/>
    <property type="molecule type" value="Genomic_DNA"/>
</dbReference>
<dbReference type="InterPro" id="IPR013783">
    <property type="entry name" value="Ig-like_fold"/>
</dbReference>
<dbReference type="SMART" id="SM00642">
    <property type="entry name" value="Aamy"/>
    <property type="match status" value="1"/>
</dbReference>
<dbReference type="InterPro" id="IPR006047">
    <property type="entry name" value="GH13_cat_dom"/>
</dbReference>
<dbReference type="InterPro" id="IPR005323">
    <property type="entry name" value="CBM41_pullulanase"/>
</dbReference>
<dbReference type="Gene3D" id="2.60.40.1220">
    <property type="match status" value="1"/>
</dbReference>
<feature type="region of interest" description="Disordered" evidence="10">
    <location>
        <begin position="1047"/>
        <end position="1070"/>
    </location>
</feature>
<feature type="domain" description="SLH" evidence="12">
    <location>
        <begin position="1391"/>
        <end position="1454"/>
    </location>
</feature>
<keyword evidence="11" id="KW-0812">Transmembrane</keyword>
<dbReference type="InterPro" id="IPR014756">
    <property type="entry name" value="Ig_E-set"/>
</dbReference>
<dbReference type="Pfam" id="PF00128">
    <property type="entry name" value="Alpha-amylase"/>
    <property type="match status" value="1"/>
</dbReference>
<dbReference type="GO" id="GO:0051060">
    <property type="term" value="F:pullulanase activity"/>
    <property type="evidence" value="ECO:0007669"/>
    <property type="project" value="UniProtKB-EC"/>
</dbReference>
<dbReference type="SUPFAM" id="SSF51445">
    <property type="entry name" value="(Trans)glycosidases"/>
    <property type="match status" value="1"/>
</dbReference>
<dbReference type="PANTHER" id="PTHR43002">
    <property type="entry name" value="GLYCOGEN DEBRANCHING ENZYME"/>
    <property type="match status" value="1"/>
</dbReference>
<evidence type="ECO:0000256" key="3">
    <source>
        <dbReference type="ARBA" id="ARBA00022801"/>
    </source>
</evidence>
<comment type="caution">
    <text evidence="13">The sequence shown here is derived from an EMBL/GenBank/DDBJ whole genome shotgun (WGS) entry which is preliminary data.</text>
</comment>
<comment type="similarity">
    <text evidence="1">Belongs to the glycosyl hydrolase 13 family.</text>
</comment>
<dbReference type="InterPro" id="IPR001119">
    <property type="entry name" value="SLH_dom"/>
</dbReference>
<dbReference type="Proteomes" id="UP000279446">
    <property type="component" value="Unassembled WGS sequence"/>
</dbReference>
<dbReference type="Gene3D" id="3.20.20.80">
    <property type="entry name" value="Glycosidases"/>
    <property type="match status" value="1"/>
</dbReference>
<gene>
    <name evidence="13" type="ORF">EJP82_16020</name>
</gene>
<keyword evidence="5 13" id="KW-0326">Glycosidase</keyword>
<keyword evidence="14" id="KW-1185">Reference proteome</keyword>
<dbReference type="InterPro" id="IPR017853">
    <property type="entry name" value="GH"/>
</dbReference>
<keyword evidence="3 13" id="KW-0378">Hydrolase</keyword>
<keyword evidence="11" id="KW-0472">Membrane</keyword>
<organism evidence="13 14">
    <name type="scientific">Paenibacillus anaericanus</name>
    <dbReference type="NCBI Taxonomy" id="170367"/>
    <lineage>
        <taxon>Bacteria</taxon>
        <taxon>Bacillati</taxon>
        <taxon>Bacillota</taxon>
        <taxon>Bacilli</taxon>
        <taxon>Bacillales</taxon>
        <taxon>Paenibacillaceae</taxon>
        <taxon>Paenibacillus</taxon>
    </lineage>
</organism>
<dbReference type="SUPFAM" id="SSF81296">
    <property type="entry name" value="E set domains"/>
    <property type="match status" value="1"/>
</dbReference>
<feature type="transmembrane region" description="Helical" evidence="11">
    <location>
        <begin position="7"/>
        <end position="29"/>
    </location>
</feature>
<dbReference type="PROSITE" id="PS51257">
    <property type="entry name" value="PROKAR_LIPOPROTEIN"/>
    <property type="match status" value="1"/>
</dbReference>
<dbReference type="Pfam" id="PF18033">
    <property type="entry name" value="SpuA_C"/>
    <property type="match status" value="1"/>
</dbReference>
<evidence type="ECO:0000256" key="5">
    <source>
        <dbReference type="ARBA" id="ARBA00023295"/>
    </source>
</evidence>
<dbReference type="Pfam" id="PF00395">
    <property type="entry name" value="SLH"/>
    <property type="match status" value="3"/>
</dbReference>
<dbReference type="InterPro" id="IPR014755">
    <property type="entry name" value="Cu-Rt/internalin_Ig-like"/>
</dbReference>
<evidence type="ECO:0000256" key="8">
    <source>
        <dbReference type="ARBA" id="ARBA00029618"/>
    </source>
</evidence>
<evidence type="ECO:0000259" key="12">
    <source>
        <dbReference type="PROSITE" id="PS51272"/>
    </source>
</evidence>
<evidence type="ECO:0000256" key="4">
    <source>
        <dbReference type="ARBA" id="ARBA00022837"/>
    </source>
</evidence>
<dbReference type="PROSITE" id="PS51272">
    <property type="entry name" value="SLH"/>
    <property type="match status" value="3"/>
</dbReference>
<keyword evidence="11" id="KW-1133">Transmembrane helix</keyword>
<dbReference type="InterPro" id="IPR040806">
    <property type="entry name" value="SpuA_C"/>
</dbReference>
<evidence type="ECO:0000256" key="11">
    <source>
        <dbReference type="SAM" id="Phobius"/>
    </source>
</evidence>
<dbReference type="GO" id="GO:0005975">
    <property type="term" value="P:carbohydrate metabolic process"/>
    <property type="evidence" value="ECO:0007669"/>
    <property type="project" value="InterPro"/>
</dbReference>
<feature type="compositionally biased region" description="Low complexity" evidence="10">
    <location>
        <begin position="1055"/>
        <end position="1070"/>
    </location>
</feature>
<dbReference type="OrthoDB" id="9761875at2"/>
<accession>A0A3S1DN55</accession>
<evidence type="ECO:0000256" key="9">
    <source>
        <dbReference type="ARBA" id="ARBA00031076"/>
    </source>
</evidence>
<protein>
    <recommendedName>
        <fullName evidence="7">pullulanase</fullName>
        <ecNumber evidence="7">3.2.1.41</ecNumber>
    </recommendedName>
    <alternativeName>
        <fullName evidence="8">Alpha-dextrin endo-1,6-alpha-glucosidase</fullName>
    </alternativeName>
    <alternativeName>
        <fullName evidence="9">Pullulan 6-glucanohydrolase</fullName>
    </alternativeName>
</protein>
<sequence length="1519" mass="165416">MKLNRSCTRIFSVFMIIAMILSCIGLGPIRVNADSDSVSSEGISSSLDVPNGHIRIHYNRANKEIGNLGLWLWGDVTEPSKNWSTDATAFLEGQQDSYGSYLDVPLNEGAKKIGVIIVNRVNGVKEGGDKNVAITSPEMNEIWIKHGSDNVYAYEPVDLPMNTVRIHYGRDDNNHSTYGLWTWGDDVVAPSEGWPTGATAFTSEHVDRYGAYIDVELKEGAKKINFLVVNRSDGDEKDGGDKSFSLLDRYNHLWINQGEDIVYVSPYGELPVGLVSAEVLSESKIMLGFTMTDGLEANSLKDQLSIKDKTGAPISIDSVQITGTTTVEVAAKVVLDNLPLSVTYSGRTIIAGTGWRMLDEMYAYDGDDLGATYNEGKVTFKLWAPMATSVTASVYDKTDDTHYMGSVDLSKGDKGVWSAEVVPGTLDISDFKGYFYQYQVTNDGVTKAVLDPYAKSMAPFRVSTTGQVGSDGDAVGKAAIVDLSTTNPANFDYAQIEGYEQREDAIIWEVHVRDFTSDPSIEGDLSGRWGSYTAFKDKLEYIKSLGVTHIQLMPIMAWYYGDETNMSERELNYSTQDNQYNWGYDPHNYFTPDGAYSEDPSNPELRIKELKEMIQAVHDAGMGVVLDVVYTHMAKASFLNDIVPNYYGWQDANGNNVGGFGNNLATNHKMAEKLMIDSVKYWTEEYKVDGIRWDMMGDATYESIQNAYDEVVEINPNTLFIGEGWRTFSGNIADPSLEGKAADQDWMDKTDSVGVFSDEIRNELKSGYGSEGEPRFITGGARDINVIFNNIKAQPSNTPADDPGDMVSYIEAHDNLTLYDIIAQSIKKDPAIPANDLEIHQRVRLGNMLVLTSQGTAFLHAGQEYGRTKQWKGEGIPEQKYHALTDENDEVFGYFVHDSYDSTDAINMFDWSKATDEVKYPVNQITQKYTAGLIDLRKSTNAFTLGDEELVNSNVTLIKSPEIKASDLVIAYKNTATDGTGNYYVFVNADSTARTLTLSEDLTTGKVLVDNDEAGANGVSEKSGFTLSSRSITLDPLTTVIINKKTSTVDPVTPPSSGSNSTSSGGTSVPPALTSSLQKVLTNLPVDADNALTAIMDELDKLSAVQGVKAEAVDGKNVAKVDAQKVEQALTNLLKGFEVVQQSLAGQDKLIAAVRSELSIIIDLSAVSGDLVELNFPVSVLNKLKSAGVAIKLVTADATITLPADFIDAAALVNTKELIITKSLVDEIEARTLTEQVVGANPSLQPRGKVYDFGMFLIDSAGTRTKVTAFNKNVKVSLTLTPQEKAKITDKRKSGVYFVANDGSSEFKGGIFGDQDITFLTQHFSNFMVMESLKTFGDTAGSWARDYIEVLAARGIAGGVDSNHFDPQGTVTRGQLSTFLGRVLGLSEEGGVGGFTDVSSSAYYAGYVSAMKKAAIIEGYADGTFQPEKAVTREEMVTLLMRAYSYAIGESFKEAGSYAGATFNDIQHVSSFAVDSVKAAQGLGIVDGTREGNFNPKAAATRGQMAKVLIRLMEVAGQL</sequence>
<dbReference type="CDD" id="cd10315">
    <property type="entry name" value="CBM41_pullulanase"/>
    <property type="match status" value="2"/>
</dbReference>
<evidence type="ECO:0000256" key="2">
    <source>
        <dbReference type="ARBA" id="ARBA00022729"/>
    </source>
</evidence>
<dbReference type="InterPro" id="IPR011838">
    <property type="entry name" value="Pullulan_Gpos"/>
</dbReference>
<dbReference type="GO" id="GO:0030246">
    <property type="term" value="F:carbohydrate binding"/>
    <property type="evidence" value="ECO:0007669"/>
    <property type="project" value="InterPro"/>
</dbReference>
<dbReference type="Gene3D" id="2.60.40.1110">
    <property type="match status" value="2"/>
</dbReference>
<dbReference type="RefSeq" id="WP_127193078.1">
    <property type="nucleotide sequence ID" value="NZ_RZNY01000013.1"/>
</dbReference>
<feature type="domain" description="SLH" evidence="12">
    <location>
        <begin position="1460"/>
        <end position="1519"/>
    </location>
</feature>
<dbReference type="CDD" id="cd11341">
    <property type="entry name" value="AmyAc_Pullulanase_LD-like"/>
    <property type="match status" value="1"/>
</dbReference>
<dbReference type="EC" id="3.2.1.41" evidence="7"/>
<evidence type="ECO:0000256" key="1">
    <source>
        <dbReference type="ARBA" id="ARBA00008061"/>
    </source>
</evidence>
<name>A0A3S1DN55_9BACL</name>
<dbReference type="InterPro" id="IPR004193">
    <property type="entry name" value="Glyco_hydro_13_N"/>
</dbReference>
<dbReference type="Pfam" id="PF03714">
    <property type="entry name" value="PUD"/>
    <property type="match status" value="2"/>
</dbReference>